<comment type="caution">
    <text evidence="2">The sequence shown here is derived from an EMBL/GenBank/DDBJ whole genome shotgun (WGS) entry which is preliminary data.</text>
</comment>
<evidence type="ECO:0000256" key="1">
    <source>
        <dbReference type="PROSITE-ProRule" id="PRU00339"/>
    </source>
</evidence>
<keyword evidence="3" id="KW-1185">Reference proteome</keyword>
<dbReference type="SUPFAM" id="SSF48452">
    <property type="entry name" value="TPR-like"/>
    <property type="match status" value="1"/>
</dbReference>
<dbReference type="Proteomes" id="UP001142175">
    <property type="component" value="Unassembled WGS sequence"/>
</dbReference>
<dbReference type="EMBL" id="JANSUY010000001">
    <property type="protein sequence ID" value="MCR9013467.1"/>
    <property type="molecule type" value="Genomic_DNA"/>
</dbReference>
<organism evidence="2 3">
    <name type="scientific">Aquiflexum gelatinilyticum</name>
    <dbReference type="NCBI Taxonomy" id="2961943"/>
    <lineage>
        <taxon>Bacteria</taxon>
        <taxon>Pseudomonadati</taxon>
        <taxon>Bacteroidota</taxon>
        <taxon>Cytophagia</taxon>
        <taxon>Cytophagales</taxon>
        <taxon>Cyclobacteriaceae</taxon>
        <taxon>Aquiflexum</taxon>
    </lineage>
</organism>
<keyword evidence="1" id="KW-0802">TPR repeat</keyword>
<dbReference type="Gene3D" id="1.25.40.10">
    <property type="entry name" value="Tetratricopeptide repeat domain"/>
    <property type="match status" value="1"/>
</dbReference>
<feature type="repeat" description="TPR" evidence="1">
    <location>
        <begin position="492"/>
        <end position="525"/>
    </location>
</feature>
<dbReference type="InterPro" id="IPR019734">
    <property type="entry name" value="TPR_rpt"/>
</dbReference>
<dbReference type="InterPro" id="IPR011990">
    <property type="entry name" value="TPR-like_helical_dom_sf"/>
</dbReference>
<proteinExistence type="predicted"/>
<reference evidence="2" key="1">
    <citation type="submission" date="2022-08" db="EMBL/GenBank/DDBJ databases">
        <authorList>
            <person name="Zhang D."/>
        </authorList>
    </citation>
    <scope>NUCLEOTIDE SEQUENCE</scope>
    <source>
        <strain evidence="2">XJ19-11</strain>
    </source>
</reference>
<accession>A0A9X2P4R6</accession>
<gene>
    <name evidence="2" type="ORF">NU887_00400</name>
</gene>
<dbReference type="PROSITE" id="PS50005">
    <property type="entry name" value="TPR"/>
    <property type="match status" value="1"/>
</dbReference>
<dbReference type="RefSeq" id="WP_258421370.1">
    <property type="nucleotide sequence ID" value="NZ_JANSUY010000001.1"/>
</dbReference>
<evidence type="ECO:0000313" key="2">
    <source>
        <dbReference type="EMBL" id="MCR9013467.1"/>
    </source>
</evidence>
<sequence>MFIYCLGSCSPKTGLYDNLMDGIVAKPEILKLHRDSVRVTIQGAVPLKYLTKDAKIYLYPEYIYGEGSLRLGEFIPFDAAYTKNLIDAKVDESIVFPYLPGMEKGQLVLKGMVDRKKGTFQAPIKVIAEGLETTPLLTRYGQVLPDQPIPEIGIYILREFRDVDRFETRDFYIPFELGKGQKSNPVFSVPFSDYLIKGETGMKIKKVVVTGLSSPEAKDNTNGLAKERGDFIAERLKSNRFLSKIPIESMYRSGDWFDLRQLLSEYEGISQDQKEFVYAILLNGNSFASQLSALQKLPSYKNISSDLFPKLRSAKVSFELENTRFDDKEIYASVFALLNGDDPLEGFESDHLIYAGQNALKLDEKEAIYKKLNELFPSELSYNNLGVVYLNLAQRELDVRKKNILISDALTNLKQANKIKPGSIPLHNIGRAYLLRGDYFEAYIAISEASAMEKEETNDFLNYNEGLRGALDIINGDYKLATIRFNKTIENESNYFNKGLAYFLSEDYLKASENFESSVQADREAGFGFYGLALVAAVNRDRMALMENLGKAVERSEYLKQKALTDINFKNYRDEQEFINLFK</sequence>
<protein>
    <submittedName>
        <fullName evidence="2">Tetratricopeptide repeat protein</fullName>
    </submittedName>
</protein>
<dbReference type="AlphaFoldDB" id="A0A9X2P4R6"/>
<name>A0A9X2P4R6_9BACT</name>
<evidence type="ECO:0000313" key="3">
    <source>
        <dbReference type="Proteomes" id="UP001142175"/>
    </source>
</evidence>